<sequence length="96" mass="10835">MRLKLASPKVEAWRSNFHRICHHLRRNLDNDDDGVMAVDLSPGSLGMWVVEGRRRSDGGLDGEGEMRRESAELVNSPLNPIKLQSNIGQYNPRTLP</sequence>
<evidence type="ECO:0000313" key="2">
    <source>
        <dbReference type="Proteomes" id="UP001055879"/>
    </source>
</evidence>
<gene>
    <name evidence="1" type="ORF">L6452_06273</name>
</gene>
<comment type="caution">
    <text evidence="1">The sequence shown here is derived from an EMBL/GenBank/DDBJ whole genome shotgun (WGS) entry which is preliminary data.</text>
</comment>
<keyword evidence="2" id="KW-1185">Reference proteome</keyword>
<organism evidence="1 2">
    <name type="scientific">Arctium lappa</name>
    <name type="common">Greater burdock</name>
    <name type="synonym">Lappa major</name>
    <dbReference type="NCBI Taxonomy" id="4217"/>
    <lineage>
        <taxon>Eukaryota</taxon>
        <taxon>Viridiplantae</taxon>
        <taxon>Streptophyta</taxon>
        <taxon>Embryophyta</taxon>
        <taxon>Tracheophyta</taxon>
        <taxon>Spermatophyta</taxon>
        <taxon>Magnoliopsida</taxon>
        <taxon>eudicotyledons</taxon>
        <taxon>Gunneridae</taxon>
        <taxon>Pentapetalae</taxon>
        <taxon>asterids</taxon>
        <taxon>campanulids</taxon>
        <taxon>Asterales</taxon>
        <taxon>Asteraceae</taxon>
        <taxon>Carduoideae</taxon>
        <taxon>Cardueae</taxon>
        <taxon>Arctiinae</taxon>
        <taxon>Arctium</taxon>
    </lineage>
</organism>
<evidence type="ECO:0000313" key="1">
    <source>
        <dbReference type="EMBL" id="KAI3758702.1"/>
    </source>
</evidence>
<reference evidence="1 2" key="2">
    <citation type="journal article" date="2022" name="Mol. Ecol. Resour.">
        <title>The genomes of chicory, endive, great burdock and yacon provide insights into Asteraceae paleo-polyploidization history and plant inulin production.</title>
        <authorList>
            <person name="Fan W."/>
            <person name="Wang S."/>
            <person name="Wang H."/>
            <person name="Wang A."/>
            <person name="Jiang F."/>
            <person name="Liu H."/>
            <person name="Zhao H."/>
            <person name="Xu D."/>
            <person name="Zhang Y."/>
        </authorList>
    </citation>
    <scope>NUCLEOTIDE SEQUENCE [LARGE SCALE GENOMIC DNA]</scope>
    <source>
        <strain evidence="2">cv. Niubang</strain>
    </source>
</reference>
<protein>
    <submittedName>
        <fullName evidence="1">Uncharacterized protein</fullName>
    </submittedName>
</protein>
<proteinExistence type="predicted"/>
<reference evidence="2" key="1">
    <citation type="journal article" date="2022" name="Mol. Ecol. Resour.">
        <title>The genomes of chicory, endive, great burdock and yacon provide insights into Asteraceae palaeo-polyploidization history and plant inulin production.</title>
        <authorList>
            <person name="Fan W."/>
            <person name="Wang S."/>
            <person name="Wang H."/>
            <person name="Wang A."/>
            <person name="Jiang F."/>
            <person name="Liu H."/>
            <person name="Zhao H."/>
            <person name="Xu D."/>
            <person name="Zhang Y."/>
        </authorList>
    </citation>
    <scope>NUCLEOTIDE SEQUENCE [LARGE SCALE GENOMIC DNA]</scope>
    <source>
        <strain evidence="2">cv. Niubang</strain>
    </source>
</reference>
<accession>A0ACB9EIQ2</accession>
<dbReference type="Proteomes" id="UP001055879">
    <property type="component" value="Linkage Group LG02"/>
</dbReference>
<name>A0ACB9EIQ2_ARCLA</name>
<dbReference type="EMBL" id="CM042048">
    <property type="protein sequence ID" value="KAI3758702.1"/>
    <property type="molecule type" value="Genomic_DNA"/>
</dbReference>